<feature type="compositionally biased region" description="Low complexity" evidence="1">
    <location>
        <begin position="142"/>
        <end position="166"/>
    </location>
</feature>
<proteinExistence type="predicted"/>
<dbReference type="Proteomes" id="UP000325577">
    <property type="component" value="Linkage Group LG3"/>
</dbReference>
<dbReference type="OrthoDB" id="436405at2759"/>
<name>A0A5J5A7I1_9ASTE</name>
<reference evidence="2 3" key="1">
    <citation type="submission" date="2019-09" db="EMBL/GenBank/DDBJ databases">
        <title>A chromosome-level genome assembly of the Chinese tupelo Nyssa sinensis.</title>
        <authorList>
            <person name="Yang X."/>
            <person name="Kang M."/>
            <person name="Yang Y."/>
            <person name="Xiong H."/>
            <person name="Wang M."/>
            <person name="Zhang Z."/>
            <person name="Wang Z."/>
            <person name="Wu H."/>
            <person name="Ma T."/>
            <person name="Liu J."/>
            <person name="Xi Z."/>
        </authorList>
    </citation>
    <scope>NUCLEOTIDE SEQUENCE [LARGE SCALE GENOMIC DNA]</scope>
    <source>
        <strain evidence="2">J267</strain>
        <tissue evidence="2">Leaf</tissue>
    </source>
</reference>
<evidence type="ECO:0000256" key="1">
    <source>
        <dbReference type="SAM" id="MobiDB-lite"/>
    </source>
</evidence>
<accession>A0A5J5A7I1</accession>
<protein>
    <submittedName>
        <fullName evidence="2">Uncharacterized protein</fullName>
    </submittedName>
</protein>
<feature type="region of interest" description="Disordered" evidence="1">
    <location>
        <begin position="141"/>
        <end position="166"/>
    </location>
</feature>
<dbReference type="AlphaFoldDB" id="A0A5J5A7I1"/>
<keyword evidence="3" id="KW-1185">Reference proteome</keyword>
<organism evidence="2 3">
    <name type="scientific">Nyssa sinensis</name>
    <dbReference type="NCBI Taxonomy" id="561372"/>
    <lineage>
        <taxon>Eukaryota</taxon>
        <taxon>Viridiplantae</taxon>
        <taxon>Streptophyta</taxon>
        <taxon>Embryophyta</taxon>
        <taxon>Tracheophyta</taxon>
        <taxon>Spermatophyta</taxon>
        <taxon>Magnoliopsida</taxon>
        <taxon>eudicotyledons</taxon>
        <taxon>Gunneridae</taxon>
        <taxon>Pentapetalae</taxon>
        <taxon>asterids</taxon>
        <taxon>Cornales</taxon>
        <taxon>Nyssaceae</taxon>
        <taxon>Nyssa</taxon>
    </lineage>
</organism>
<evidence type="ECO:0000313" key="2">
    <source>
        <dbReference type="EMBL" id="KAA8525391.1"/>
    </source>
</evidence>
<gene>
    <name evidence="2" type="ORF">F0562_007191</name>
</gene>
<dbReference type="EMBL" id="CM018046">
    <property type="protein sequence ID" value="KAA8525391.1"/>
    <property type="molecule type" value="Genomic_DNA"/>
</dbReference>
<evidence type="ECO:0000313" key="3">
    <source>
        <dbReference type="Proteomes" id="UP000325577"/>
    </source>
</evidence>
<sequence>MHHIRRTGFSNTNKWFSVLKSGNGLCSFMGYVPRKYVSDVDLAGFSSTTAQRIAINDFAKGDVLRAAGIPVLLRVRRIRESVMSFQSPFQLTEIHGTSIMGPFFARSFAPKASQSGRGREILIVKQKTSSLHFGSGKYTALSRAGSPSTSTSRASSPSTGASRAGSLSTGAFRAHLELAPQALAPPELIQS</sequence>